<dbReference type="GeneID" id="71841876"/>
<dbReference type="Proteomes" id="UP000509750">
    <property type="component" value="Chromosome"/>
</dbReference>
<evidence type="ECO:0000313" key="2">
    <source>
        <dbReference type="Proteomes" id="UP000509750"/>
    </source>
</evidence>
<sequence>MHPRVPLLLLALALLVPLAGCSAAGSLDMTAVNDVELAEHASRSLPTTEDPEVAERRALVLGATRNGSATGNGTSPPVDPDGLPFAVGGAYYDLSAEAVGNHTETRVNIEVDYNGTVEGDAVAYEDLPPADRELVDAVLPPRYDGRTEGYDMGASARYTDDEIAASVLLEGDYDAIMFDGERYPVSVRDDGQVTVTEYRYTATEVASSASAYAADLRESKLFTLSGLSDAEREVVTGAVEETYYAESTDDEAFRSVLGRFWSQEAVRSDEYSGSWVVRYEGTVYWADVHYDGFDREGNA</sequence>
<reference evidence="1 2" key="1">
    <citation type="submission" date="2020-07" db="EMBL/GenBank/DDBJ databases">
        <title>Gai3-2, isolated from salt lake.</title>
        <authorList>
            <person name="Cui H."/>
            <person name="Shi X."/>
        </authorList>
    </citation>
    <scope>NUCLEOTIDE SEQUENCE [LARGE SCALE GENOMIC DNA]</scope>
    <source>
        <strain evidence="1 2">Gai3-2</strain>
    </source>
</reference>
<gene>
    <name evidence="1" type="ORF">HUG10_17310</name>
</gene>
<accession>A0A7D5K9L9</accession>
<keyword evidence="2" id="KW-1185">Reference proteome</keyword>
<name>A0A7D5K9L9_9EURY</name>
<protein>
    <submittedName>
        <fullName evidence="1">Uncharacterized protein</fullName>
    </submittedName>
</protein>
<dbReference type="EMBL" id="CP058529">
    <property type="protein sequence ID" value="QLG29179.1"/>
    <property type="molecule type" value="Genomic_DNA"/>
</dbReference>
<organism evidence="1 2">
    <name type="scientific">Halorarum halophilum</name>
    <dbReference type="NCBI Taxonomy" id="2743090"/>
    <lineage>
        <taxon>Archaea</taxon>
        <taxon>Methanobacteriati</taxon>
        <taxon>Methanobacteriota</taxon>
        <taxon>Stenosarchaea group</taxon>
        <taxon>Halobacteria</taxon>
        <taxon>Halobacteriales</taxon>
        <taxon>Haloferacaceae</taxon>
        <taxon>Halorarum</taxon>
    </lineage>
</organism>
<evidence type="ECO:0000313" key="1">
    <source>
        <dbReference type="EMBL" id="QLG29179.1"/>
    </source>
</evidence>
<dbReference type="RefSeq" id="WP_179170753.1">
    <property type="nucleotide sequence ID" value="NZ_CP058529.1"/>
</dbReference>
<dbReference type="AlphaFoldDB" id="A0A7D5K9L9"/>
<dbReference type="KEGG" id="halg:HUG10_17310"/>
<proteinExistence type="predicted"/>